<dbReference type="NCBIfam" id="TIGR02227">
    <property type="entry name" value="sigpep_I_bact"/>
    <property type="match status" value="1"/>
</dbReference>
<evidence type="ECO:0000256" key="2">
    <source>
        <dbReference type="ARBA" id="ARBA00022692"/>
    </source>
</evidence>
<dbReference type="InterPro" id="IPR001733">
    <property type="entry name" value="Peptidase_S26B"/>
</dbReference>
<dbReference type="Pfam" id="PF10502">
    <property type="entry name" value="Peptidase_S26"/>
    <property type="match status" value="1"/>
</dbReference>
<dbReference type="Proteomes" id="UP000186940">
    <property type="component" value="Unassembled WGS sequence"/>
</dbReference>
<dbReference type="CDD" id="cd06530">
    <property type="entry name" value="S26_SPase_I"/>
    <property type="match status" value="1"/>
</dbReference>
<evidence type="ECO:0000256" key="3">
    <source>
        <dbReference type="ARBA" id="ARBA00022989"/>
    </source>
</evidence>
<proteinExistence type="predicted"/>
<keyword evidence="8" id="KW-1185">Reference proteome</keyword>
<feature type="domain" description="Peptidase S26" evidence="6">
    <location>
        <begin position="75"/>
        <end position="161"/>
    </location>
</feature>
<evidence type="ECO:0000256" key="5">
    <source>
        <dbReference type="SAM" id="Phobius"/>
    </source>
</evidence>
<dbReference type="PRINTS" id="PR00728">
    <property type="entry name" value="SIGNALPTASE"/>
</dbReference>
<accession>A0A1F2P892</accession>
<evidence type="ECO:0000256" key="1">
    <source>
        <dbReference type="ARBA" id="ARBA00004370"/>
    </source>
</evidence>
<evidence type="ECO:0000313" key="8">
    <source>
        <dbReference type="Proteomes" id="UP000186940"/>
    </source>
</evidence>
<dbReference type="InterPro" id="IPR000223">
    <property type="entry name" value="Pept_S26A_signal_pept_1"/>
</dbReference>
<dbReference type="GO" id="GO:0004252">
    <property type="term" value="F:serine-type endopeptidase activity"/>
    <property type="evidence" value="ECO:0007669"/>
    <property type="project" value="InterPro"/>
</dbReference>
<dbReference type="SUPFAM" id="SSF51306">
    <property type="entry name" value="LexA/Signal peptidase"/>
    <property type="match status" value="1"/>
</dbReference>
<feature type="transmembrane region" description="Helical" evidence="5">
    <location>
        <begin position="223"/>
        <end position="241"/>
    </location>
</feature>
<dbReference type="GO" id="GO:0006465">
    <property type="term" value="P:signal peptide processing"/>
    <property type="evidence" value="ECO:0007669"/>
    <property type="project" value="InterPro"/>
</dbReference>
<dbReference type="InterPro" id="IPR036286">
    <property type="entry name" value="LexA/Signal_pep-like_sf"/>
</dbReference>
<reference evidence="7" key="1">
    <citation type="submission" date="2016-05" db="EMBL/GenBank/DDBJ databases">
        <title>Microbial consortia oxidize butane by reversing methanogenesis.</title>
        <authorList>
            <person name="Laso-Perez R."/>
            <person name="Richter M."/>
            <person name="Wegener G."/>
            <person name="Musat F."/>
        </authorList>
    </citation>
    <scope>NUCLEOTIDE SEQUENCE [LARGE SCALE GENOMIC DNA]</scope>
    <source>
        <strain evidence="7">BOX2</strain>
    </source>
</reference>
<protein>
    <submittedName>
        <fullName evidence="7">Peptidase S24/S26A/S26B, conserved region</fullName>
    </submittedName>
</protein>
<keyword evidence="3 5" id="KW-1133">Transmembrane helix</keyword>
<feature type="transmembrane region" description="Helical" evidence="5">
    <location>
        <begin position="70"/>
        <end position="98"/>
    </location>
</feature>
<organism evidence="7 8">
    <name type="scientific">Candidatus Syntropharchaeum caldarium</name>
    <dbReference type="NCBI Taxonomy" id="1838285"/>
    <lineage>
        <taxon>Archaea</taxon>
        <taxon>Methanobacteriati</taxon>
        <taxon>Methanobacteriota</taxon>
        <taxon>Stenosarchaea group</taxon>
        <taxon>Methanomicrobia</taxon>
        <taxon>Methanosarcinales</taxon>
        <taxon>ANME-2 cluster</taxon>
        <taxon>Candidatus Syntropharchaeum</taxon>
    </lineage>
</organism>
<keyword evidence="4 5" id="KW-0472">Membrane</keyword>
<dbReference type="PANTHER" id="PTHR10806">
    <property type="entry name" value="SIGNAL PEPTIDASE COMPLEX CATALYTIC SUBUNIT SEC11"/>
    <property type="match status" value="1"/>
</dbReference>
<dbReference type="NCBIfam" id="TIGR02228">
    <property type="entry name" value="sigpep_I_arch"/>
    <property type="match status" value="1"/>
</dbReference>
<dbReference type="InterPro" id="IPR019533">
    <property type="entry name" value="Peptidase_S26"/>
</dbReference>
<dbReference type="STRING" id="1838285.SCAL_001623"/>
<evidence type="ECO:0000256" key="4">
    <source>
        <dbReference type="ARBA" id="ARBA00023136"/>
    </source>
</evidence>
<dbReference type="PANTHER" id="PTHR10806:SF6">
    <property type="entry name" value="SIGNAL PEPTIDASE COMPLEX CATALYTIC SUBUNIT SEC11"/>
    <property type="match status" value="1"/>
</dbReference>
<gene>
    <name evidence="7" type="ORF">SCAL_001623</name>
</gene>
<comment type="subcellular location">
    <subcellularLocation>
        <location evidence="1">Membrane</location>
    </subcellularLocation>
</comment>
<sequence>MNAYITALLITAITGVLFYLLYKVKKGEGQLLMAFLGRIYEIKRSRDRKERLNMKMAEYRDLLHLDAPTILGFVLTLTVFTLIVFALLFNLVFFTVVVSGSMSPTFDRGDLVLMQSIDKDKIEVGDIILFDPPESLTPYTHRVVSVKGGRIRTQGDAVGVADPWTLSTDEVIAKAVIFNGKPIVVKDVGSYFILDYTKQEQRVGGRYGGEYTFIKNLLNAVRAWGYALCIIAVMGYILLSAKEMGGKLS</sequence>
<evidence type="ECO:0000313" key="7">
    <source>
        <dbReference type="EMBL" id="OFV67354.1"/>
    </source>
</evidence>
<keyword evidence="2 5" id="KW-0812">Transmembrane</keyword>
<evidence type="ECO:0000259" key="6">
    <source>
        <dbReference type="Pfam" id="PF10502"/>
    </source>
</evidence>
<comment type="caution">
    <text evidence="7">The sequence shown here is derived from an EMBL/GenBank/DDBJ whole genome shotgun (WGS) entry which is preliminary data.</text>
</comment>
<name>A0A1F2P892_9EURY</name>
<dbReference type="GO" id="GO:0016020">
    <property type="term" value="C:membrane"/>
    <property type="evidence" value="ECO:0007669"/>
    <property type="project" value="UniProtKB-SubCell"/>
</dbReference>
<dbReference type="Gene3D" id="2.10.109.10">
    <property type="entry name" value="Umud Fragment, subunit A"/>
    <property type="match status" value="1"/>
</dbReference>
<dbReference type="EMBL" id="LYOS01000005">
    <property type="protein sequence ID" value="OFV67354.1"/>
    <property type="molecule type" value="Genomic_DNA"/>
</dbReference>
<dbReference type="AlphaFoldDB" id="A0A1F2P892"/>
<feature type="transmembrane region" description="Helical" evidence="5">
    <location>
        <begin position="6"/>
        <end position="22"/>
    </location>
</feature>